<evidence type="ECO:0000313" key="7">
    <source>
        <dbReference type="Proteomes" id="UP000827092"/>
    </source>
</evidence>
<comment type="caution">
    <text evidence="6">The sequence shown here is derived from an EMBL/GenBank/DDBJ whole genome shotgun (WGS) entry which is preliminary data.</text>
</comment>
<evidence type="ECO:0000256" key="1">
    <source>
        <dbReference type="ARBA" id="ARBA00022723"/>
    </source>
</evidence>
<dbReference type="Pfam" id="PF13639">
    <property type="entry name" value="zf-RING_2"/>
    <property type="match status" value="1"/>
</dbReference>
<feature type="domain" description="RING-type" evidence="5">
    <location>
        <begin position="166"/>
        <end position="207"/>
    </location>
</feature>
<sequence length="237" mass="27515">MPSFIANLSLEQSIGTYVKMIRFEDLFHLPDCNEHSCCLCTRTLLARGIYKIRFEIQGQHLTCGTNTRHEQTVLLEQYTWPRLHPYDFDKLERALRTCVEDCDLYNRDDQLDEESEQFSTFEELEGAIIAFFNSNASDESEEEDLLSSESIKALPSLEILEDGLDCSVCLQRLELHTRATQLPCNHVYHETCIGPWLEMRASCPTCREKVVVDMENCELCCLKSYFGHFLKKRYCVV</sequence>
<dbReference type="InterPro" id="IPR001841">
    <property type="entry name" value="Znf_RING"/>
</dbReference>
<reference evidence="6 7" key="1">
    <citation type="journal article" date="2022" name="Nat. Ecol. Evol.">
        <title>A masculinizing supergene underlies an exaggerated male reproductive morph in a spider.</title>
        <authorList>
            <person name="Hendrickx F."/>
            <person name="De Corte Z."/>
            <person name="Sonet G."/>
            <person name="Van Belleghem S.M."/>
            <person name="Kostlbacher S."/>
            <person name="Vangestel C."/>
        </authorList>
    </citation>
    <scope>NUCLEOTIDE SEQUENCE [LARGE SCALE GENOMIC DNA]</scope>
    <source>
        <strain evidence="6">W744_W776</strain>
    </source>
</reference>
<dbReference type="EMBL" id="JAFNEN010000380">
    <property type="protein sequence ID" value="KAG8184272.1"/>
    <property type="molecule type" value="Genomic_DNA"/>
</dbReference>
<protein>
    <recommendedName>
        <fullName evidence="5">RING-type domain-containing protein</fullName>
    </recommendedName>
</protein>
<dbReference type="GO" id="GO:0016567">
    <property type="term" value="P:protein ubiquitination"/>
    <property type="evidence" value="ECO:0007669"/>
    <property type="project" value="TreeGrafter"/>
</dbReference>
<dbReference type="SUPFAM" id="SSF57850">
    <property type="entry name" value="RING/U-box"/>
    <property type="match status" value="1"/>
</dbReference>
<keyword evidence="7" id="KW-1185">Reference proteome</keyword>
<evidence type="ECO:0000256" key="4">
    <source>
        <dbReference type="PROSITE-ProRule" id="PRU00175"/>
    </source>
</evidence>
<dbReference type="InterPro" id="IPR013083">
    <property type="entry name" value="Znf_RING/FYVE/PHD"/>
</dbReference>
<dbReference type="GO" id="GO:0061630">
    <property type="term" value="F:ubiquitin protein ligase activity"/>
    <property type="evidence" value="ECO:0007669"/>
    <property type="project" value="TreeGrafter"/>
</dbReference>
<keyword evidence="2 4" id="KW-0863">Zinc-finger</keyword>
<proteinExistence type="predicted"/>
<keyword evidence="1" id="KW-0479">Metal-binding</keyword>
<name>A0AAV6UJ25_9ARAC</name>
<dbReference type="SMART" id="SM00184">
    <property type="entry name" value="RING"/>
    <property type="match status" value="1"/>
</dbReference>
<gene>
    <name evidence="6" type="ORF">JTE90_001089</name>
</gene>
<dbReference type="GO" id="GO:0008270">
    <property type="term" value="F:zinc ion binding"/>
    <property type="evidence" value="ECO:0007669"/>
    <property type="project" value="UniProtKB-KW"/>
</dbReference>
<accession>A0AAV6UJ25</accession>
<dbReference type="Gene3D" id="3.30.40.10">
    <property type="entry name" value="Zinc/RING finger domain, C3HC4 (zinc finger)"/>
    <property type="match status" value="1"/>
</dbReference>
<evidence type="ECO:0000313" key="6">
    <source>
        <dbReference type="EMBL" id="KAG8184272.1"/>
    </source>
</evidence>
<evidence type="ECO:0000256" key="3">
    <source>
        <dbReference type="ARBA" id="ARBA00022833"/>
    </source>
</evidence>
<keyword evidence="3" id="KW-0862">Zinc</keyword>
<evidence type="ECO:0000256" key="2">
    <source>
        <dbReference type="ARBA" id="ARBA00022771"/>
    </source>
</evidence>
<dbReference type="AlphaFoldDB" id="A0AAV6UJ25"/>
<organism evidence="6 7">
    <name type="scientific">Oedothorax gibbosus</name>
    <dbReference type="NCBI Taxonomy" id="931172"/>
    <lineage>
        <taxon>Eukaryota</taxon>
        <taxon>Metazoa</taxon>
        <taxon>Ecdysozoa</taxon>
        <taxon>Arthropoda</taxon>
        <taxon>Chelicerata</taxon>
        <taxon>Arachnida</taxon>
        <taxon>Araneae</taxon>
        <taxon>Araneomorphae</taxon>
        <taxon>Entelegynae</taxon>
        <taxon>Araneoidea</taxon>
        <taxon>Linyphiidae</taxon>
        <taxon>Erigoninae</taxon>
        <taxon>Oedothorax</taxon>
    </lineage>
</organism>
<dbReference type="PROSITE" id="PS50089">
    <property type="entry name" value="ZF_RING_2"/>
    <property type="match status" value="1"/>
</dbReference>
<dbReference type="PANTHER" id="PTHR15710">
    <property type="entry name" value="E3 UBIQUITIN-PROTEIN LIGASE PRAJA"/>
    <property type="match status" value="1"/>
</dbReference>
<dbReference type="GO" id="GO:0005737">
    <property type="term" value="C:cytoplasm"/>
    <property type="evidence" value="ECO:0007669"/>
    <property type="project" value="TreeGrafter"/>
</dbReference>
<evidence type="ECO:0000259" key="5">
    <source>
        <dbReference type="PROSITE" id="PS50089"/>
    </source>
</evidence>
<dbReference type="PANTHER" id="PTHR15710:SF243">
    <property type="entry name" value="E3 UBIQUITIN-PROTEIN LIGASE PRAJA-2 ISOFORM X1"/>
    <property type="match status" value="1"/>
</dbReference>
<dbReference type="Proteomes" id="UP000827092">
    <property type="component" value="Unassembled WGS sequence"/>
</dbReference>